<sequence>MFSKILAFIFLATYVATTQVTGVFTSLDKVEFKPYSNKDPARPYQVHWEATMSWEIQGSKIQPLDTFTLDLPCVFKFITDEPYIALTVGSTEYAHCYFQAGEVFLTFSQLNCVALSSVKDSTDAHGTVRFPFTFNAGGSSLDVDLQCSKKFTSGSNIISFYEGDKEFRYSVNFVTQLLTHTDDITFHARSIPTLNRLQTYVVAGKCTKGYTSGTLGFEMLDSSSKIDCNSYHASMSSQFNSWMMAGTAENMEMTVSCTDSVLIVEYQNIPVGYRPYLDANLAVQEGAATPMIYHNSYTCVGSRYETDNDKDHEWSKYSNSNADSEGMEVVFATSTWTGQVTQITTLPFSTGEHYTKSIIVQVPIPTVTTTTIYTGVSTYWSTITATPGETATIIEHSPTDTTTTITQCWNKDYTTSTIILDTISAIHTLEVSIPCDP</sequence>
<accession>G3ALS8</accession>
<evidence type="ECO:0000256" key="8">
    <source>
        <dbReference type="ARBA" id="ARBA00022889"/>
    </source>
</evidence>
<keyword evidence="6 13" id="KW-0732">Signal</keyword>
<dbReference type="InterPro" id="IPR024672">
    <property type="entry name" value="Agglutinin-like_N"/>
</dbReference>
<evidence type="ECO:0000256" key="7">
    <source>
        <dbReference type="ARBA" id="ARBA00022737"/>
    </source>
</evidence>
<dbReference type="GO" id="GO:1903561">
    <property type="term" value="C:extracellular vesicle"/>
    <property type="evidence" value="ECO:0007669"/>
    <property type="project" value="TreeGrafter"/>
</dbReference>
<feature type="non-terminal residue" evidence="15">
    <location>
        <position position="437"/>
    </location>
</feature>
<evidence type="ECO:0000256" key="9">
    <source>
        <dbReference type="ARBA" id="ARBA00023136"/>
    </source>
</evidence>
<dbReference type="EMBL" id="GL996501">
    <property type="protein sequence ID" value="EGW32687.1"/>
    <property type="molecule type" value="Genomic_DNA"/>
</dbReference>
<dbReference type="AlphaFoldDB" id="G3ALS8"/>
<evidence type="ECO:0000313" key="15">
    <source>
        <dbReference type="EMBL" id="EGW32687.1"/>
    </source>
</evidence>
<organism evidence="16">
    <name type="scientific">Spathaspora passalidarum (strain NRRL Y-27907 / 11-Y1)</name>
    <dbReference type="NCBI Taxonomy" id="619300"/>
    <lineage>
        <taxon>Eukaryota</taxon>
        <taxon>Fungi</taxon>
        <taxon>Dikarya</taxon>
        <taxon>Ascomycota</taxon>
        <taxon>Saccharomycotina</taxon>
        <taxon>Pichiomycetes</taxon>
        <taxon>Debaryomycetaceae</taxon>
        <taxon>Spathaspora</taxon>
    </lineage>
</organism>
<dbReference type="InterPro" id="IPR043063">
    <property type="entry name" value="Agglutinin-like_N_N2"/>
</dbReference>
<keyword evidence="10" id="KW-1015">Disulfide bond</keyword>
<evidence type="ECO:0000256" key="13">
    <source>
        <dbReference type="SAM" id="SignalP"/>
    </source>
</evidence>
<dbReference type="Proteomes" id="UP000000709">
    <property type="component" value="Unassembled WGS sequence"/>
</dbReference>
<dbReference type="KEGG" id="spaa:SPAPADRAFT_137089"/>
<dbReference type="PANTHER" id="PTHR33793:SF2">
    <property type="entry name" value="AGGLUTININ-LIKE PROTEIN 6"/>
    <property type="match status" value="1"/>
</dbReference>
<dbReference type="GO" id="GO:0044403">
    <property type="term" value="P:biological process involved in symbiotic interaction"/>
    <property type="evidence" value="ECO:0007669"/>
    <property type="project" value="UniProtKB-ARBA"/>
</dbReference>
<dbReference type="GO" id="GO:0030448">
    <property type="term" value="P:hyphal growth"/>
    <property type="evidence" value="ECO:0007669"/>
    <property type="project" value="TreeGrafter"/>
</dbReference>
<dbReference type="Gene3D" id="2.60.40.2430">
    <property type="entry name" value="Agglutinin-like protein, N-terminal domain, N2 subdomain"/>
    <property type="match status" value="1"/>
</dbReference>
<keyword evidence="7" id="KW-0677">Repeat</keyword>
<comment type="subcellular location">
    <subcellularLocation>
        <location evidence="2">Membrane</location>
        <topology evidence="2">Lipid-anchor</topology>
        <topology evidence="2">GPI-anchor</topology>
    </subcellularLocation>
    <subcellularLocation>
        <location evidence="1">Secreted</location>
        <location evidence="1">Cell wall</location>
    </subcellularLocation>
</comment>
<keyword evidence="8" id="KW-0130">Cell adhesion</keyword>
<keyword evidence="11" id="KW-0325">Glycoprotein</keyword>
<gene>
    <name evidence="15" type="ORF">SPAPADRAFT_137089</name>
</gene>
<dbReference type="InterPro" id="IPR011252">
    <property type="entry name" value="Fibrogen-bd_dom1"/>
</dbReference>
<keyword evidence="3" id="KW-0134">Cell wall</keyword>
<reference evidence="15 16" key="1">
    <citation type="journal article" date="2011" name="Proc. Natl. Acad. Sci. U.S.A.">
        <title>Comparative genomics of xylose-fermenting fungi for enhanced biofuel production.</title>
        <authorList>
            <person name="Wohlbach D.J."/>
            <person name="Kuo A."/>
            <person name="Sato T.K."/>
            <person name="Potts K.M."/>
            <person name="Salamov A.A."/>
            <person name="LaButti K.M."/>
            <person name="Sun H."/>
            <person name="Clum A."/>
            <person name="Pangilinan J.L."/>
            <person name="Lindquist E.A."/>
            <person name="Lucas S."/>
            <person name="Lapidus A."/>
            <person name="Jin M."/>
            <person name="Gunawan C."/>
            <person name="Balan V."/>
            <person name="Dale B.E."/>
            <person name="Jeffries T.W."/>
            <person name="Zinkel R."/>
            <person name="Barry K.W."/>
            <person name="Grigoriev I.V."/>
            <person name="Gasch A.P."/>
        </authorList>
    </citation>
    <scope>NUCLEOTIDE SEQUENCE [LARGE SCALE GENOMIC DNA]</scope>
    <source>
        <strain evidence="16">NRRL Y-27907 / 11-Y1</strain>
    </source>
</reference>
<dbReference type="GO" id="GO:0005886">
    <property type="term" value="C:plasma membrane"/>
    <property type="evidence" value="ECO:0007669"/>
    <property type="project" value="UniProtKB-SubCell"/>
</dbReference>
<keyword evidence="16" id="KW-1185">Reference proteome</keyword>
<dbReference type="GO" id="GO:0098609">
    <property type="term" value="P:cell-cell adhesion"/>
    <property type="evidence" value="ECO:0007669"/>
    <property type="project" value="TreeGrafter"/>
</dbReference>
<keyword evidence="5" id="KW-0336">GPI-anchor</keyword>
<keyword evidence="9" id="KW-0472">Membrane</keyword>
<evidence type="ECO:0000256" key="1">
    <source>
        <dbReference type="ARBA" id="ARBA00004191"/>
    </source>
</evidence>
<feature type="chain" id="PRO_5003442423" description="Agglutinin-like protein N-terminal domain-containing protein" evidence="13">
    <location>
        <begin position="18"/>
        <end position="437"/>
    </location>
</feature>
<name>G3ALS8_SPAPN</name>
<evidence type="ECO:0000313" key="16">
    <source>
        <dbReference type="Proteomes" id="UP000000709"/>
    </source>
</evidence>
<dbReference type="Pfam" id="PF11766">
    <property type="entry name" value="Candida_ALS_N"/>
    <property type="match status" value="1"/>
</dbReference>
<feature type="domain" description="Agglutinin-like protein N-terminal" evidence="14">
    <location>
        <begin position="53"/>
        <end position="299"/>
    </location>
</feature>
<evidence type="ECO:0000256" key="11">
    <source>
        <dbReference type="ARBA" id="ARBA00023180"/>
    </source>
</evidence>
<dbReference type="SUPFAM" id="SSF49401">
    <property type="entry name" value="Bacterial adhesins"/>
    <property type="match status" value="1"/>
</dbReference>
<protein>
    <recommendedName>
        <fullName evidence="14">Agglutinin-like protein N-terminal domain-containing protein</fullName>
    </recommendedName>
</protein>
<dbReference type="InParanoid" id="G3ALS8"/>
<keyword evidence="12" id="KW-0449">Lipoprotein</keyword>
<dbReference type="GO" id="GO:0098552">
    <property type="term" value="C:side of membrane"/>
    <property type="evidence" value="ECO:0007669"/>
    <property type="project" value="UniProtKB-KW"/>
</dbReference>
<dbReference type="OrthoDB" id="3981162at2759"/>
<dbReference type="GO" id="GO:0030446">
    <property type="term" value="C:hyphal cell wall"/>
    <property type="evidence" value="ECO:0007669"/>
    <property type="project" value="TreeGrafter"/>
</dbReference>
<evidence type="ECO:0000256" key="10">
    <source>
        <dbReference type="ARBA" id="ARBA00023157"/>
    </source>
</evidence>
<dbReference type="SMART" id="SM01056">
    <property type="entry name" value="Candida_ALS_N"/>
    <property type="match status" value="1"/>
</dbReference>
<proteinExistence type="predicted"/>
<dbReference type="GeneID" id="18870013"/>
<feature type="signal peptide" evidence="13">
    <location>
        <begin position="1"/>
        <end position="17"/>
    </location>
</feature>
<evidence type="ECO:0000256" key="6">
    <source>
        <dbReference type="ARBA" id="ARBA00022729"/>
    </source>
</evidence>
<dbReference type="PANTHER" id="PTHR33793">
    <property type="entry name" value="ALPHA-AGGLUTININ"/>
    <property type="match status" value="1"/>
</dbReference>
<dbReference type="HOGENOM" id="CLU_031316_2_0_1"/>
<dbReference type="GO" id="GO:0030445">
    <property type="term" value="C:yeast-form cell wall"/>
    <property type="evidence" value="ECO:0007669"/>
    <property type="project" value="TreeGrafter"/>
</dbReference>
<evidence type="ECO:0000256" key="3">
    <source>
        <dbReference type="ARBA" id="ARBA00022512"/>
    </source>
</evidence>
<dbReference type="InterPro" id="IPR008966">
    <property type="entry name" value="Adhesion_dom_sf"/>
</dbReference>
<evidence type="ECO:0000259" key="14">
    <source>
        <dbReference type="SMART" id="SM01056"/>
    </source>
</evidence>
<evidence type="ECO:0000256" key="12">
    <source>
        <dbReference type="ARBA" id="ARBA00023288"/>
    </source>
</evidence>
<dbReference type="Gene3D" id="2.60.40.1280">
    <property type="match status" value="1"/>
</dbReference>
<evidence type="ECO:0000256" key="2">
    <source>
        <dbReference type="ARBA" id="ARBA00004589"/>
    </source>
</evidence>
<keyword evidence="4" id="KW-0964">Secreted</keyword>
<dbReference type="InterPro" id="IPR033504">
    <property type="entry name" value="ALS"/>
</dbReference>
<dbReference type="RefSeq" id="XP_007374202.1">
    <property type="nucleotide sequence ID" value="XM_007374140.1"/>
</dbReference>
<dbReference type="GO" id="GO:0009986">
    <property type="term" value="C:cell surface"/>
    <property type="evidence" value="ECO:0007669"/>
    <property type="project" value="TreeGrafter"/>
</dbReference>
<evidence type="ECO:0000256" key="4">
    <source>
        <dbReference type="ARBA" id="ARBA00022525"/>
    </source>
</evidence>
<dbReference type="FunCoup" id="G3ALS8">
    <property type="interactions" value="27"/>
</dbReference>
<evidence type="ECO:0000256" key="5">
    <source>
        <dbReference type="ARBA" id="ARBA00022622"/>
    </source>
</evidence>